<dbReference type="InterPro" id="IPR000868">
    <property type="entry name" value="Isochorismatase-like_dom"/>
</dbReference>
<evidence type="ECO:0000256" key="7">
    <source>
        <dbReference type="ARBA" id="ARBA00043224"/>
    </source>
</evidence>
<comment type="pathway">
    <text evidence="5">Cofactor biosynthesis; nicotinate biosynthesis; nicotinate from nicotinamide: step 1/1.</text>
</comment>
<dbReference type="InterPro" id="IPR052347">
    <property type="entry name" value="Isochorismatase_Nicotinamidase"/>
</dbReference>
<comment type="similarity">
    <text evidence="1">Belongs to the isochorismatase family.</text>
</comment>
<keyword evidence="3" id="KW-0479">Metal-binding</keyword>
<dbReference type="Gene3D" id="3.40.50.850">
    <property type="entry name" value="Isochorismatase-like"/>
    <property type="match status" value="1"/>
</dbReference>
<keyword evidence="2" id="KW-0662">Pyridine nucleotide biosynthesis</keyword>
<dbReference type="GO" id="GO:0046872">
    <property type="term" value="F:metal ion binding"/>
    <property type="evidence" value="ECO:0007669"/>
    <property type="project" value="UniProtKB-KW"/>
</dbReference>
<dbReference type="PANTHER" id="PTHR11080">
    <property type="entry name" value="PYRAZINAMIDASE/NICOTINAMIDASE"/>
    <property type="match status" value="1"/>
</dbReference>
<evidence type="ECO:0000256" key="1">
    <source>
        <dbReference type="ARBA" id="ARBA00006336"/>
    </source>
</evidence>
<dbReference type="PANTHER" id="PTHR11080:SF2">
    <property type="entry name" value="LD05707P"/>
    <property type="match status" value="1"/>
</dbReference>
<gene>
    <name evidence="9" type="ORF">WJX81_004647</name>
</gene>
<evidence type="ECO:0000256" key="6">
    <source>
        <dbReference type="ARBA" id="ARBA00039017"/>
    </source>
</evidence>
<accession>A0AAW1SLJ1</accession>
<evidence type="ECO:0000313" key="9">
    <source>
        <dbReference type="EMBL" id="KAK9846468.1"/>
    </source>
</evidence>
<dbReference type="GO" id="GO:0008936">
    <property type="term" value="F:nicotinamidase activity"/>
    <property type="evidence" value="ECO:0007669"/>
    <property type="project" value="UniProtKB-EC"/>
</dbReference>
<keyword evidence="4" id="KW-0378">Hydrolase</keyword>
<organism evidence="9 10">
    <name type="scientific">Elliptochloris bilobata</name>
    <dbReference type="NCBI Taxonomy" id="381761"/>
    <lineage>
        <taxon>Eukaryota</taxon>
        <taxon>Viridiplantae</taxon>
        <taxon>Chlorophyta</taxon>
        <taxon>core chlorophytes</taxon>
        <taxon>Trebouxiophyceae</taxon>
        <taxon>Trebouxiophyceae incertae sedis</taxon>
        <taxon>Elliptochloris clade</taxon>
        <taxon>Elliptochloris</taxon>
    </lineage>
</organism>
<evidence type="ECO:0000256" key="3">
    <source>
        <dbReference type="ARBA" id="ARBA00022723"/>
    </source>
</evidence>
<dbReference type="AlphaFoldDB" id="A0AAW1SLJ1"/>
<evidence type="ECO:0000313" key="10">
    <source>
        <dbReference type="Proteomes" id="UP001445335"/>
    </source>
</evidence>
<sequence length="217" mass="22904">MPAAGQKALLVIDVQNDFLPGGALAAPGGDRIIPLVNALLDSPAFDVRVASADWHPKGHISFASTHGKAPGDTVHHCGITQLLWPVHCVQGSHGAELSSALKVSGWDRLVRKGSERDADASSPFRDLHGKDLGLAAYLLERGVQEVYVCGLVTEVCVRAAALDAAHERFATYVVADASGALEQHPGDEARVHDELRDAGVAVVTTADVLQRCQGKAR</sequence>
<dbReference type="Proteomes" id="UP001445335">
    <property type="component" value="Unassembled WGS sequence"/>
</dbReference>
<evidence type="ECO:0000256" key="2">
    <source>
        <dbReference type="ARBA" id="ARBA00022642"/>
    </source>
</evidence>
<evidence type="ECO:0000256" key="5">
    <source>
        <dbReference type="ARBA" id="ARBA00037900"/>
    </source>
</evidence>
<dbReference type="InterPro" id="IPR036380">
    <property type="entry name" value="Isochorismatase-like_sf"/>
</dbReference>
<dbReference type="GO" id="GO:0019363">
    <property type="term" value="P:pyridine nucleotide biosynthetic process"/>
    <property type="evidence" value="ECO:0007669"/>
    <property type="project" value="UniProtKB-KW"/>
</dbReference>
<dbReference type="EMBL" id="JALJOU010000001">
    <property type="protein sequence ID" value="KAK9846468.1"/>
    <property type="molecule type" value="Genomic_DNA"/>
</dbReference>
<proteinExistence type="inferred from homology"/>
<name>A0AAW1SLJ1_9CHLO</name>
<feature type="domain" description="Isochorismatase-like" evidence="8">
    <location>
        <begin position="8"/>
        <end position="207"/>
    </location>
</feature>
<keyword evidence="10" id="KW-1185">Reference proteome</keyword>
<dbReference type="EC" id="3.5.1.19" evidence="6"/>
<comment type="caution">
    <text evidence="9">The sequence shown here is derived from an EMBL/GenBank/DDBJ whole genome shotgun (WGS) entry which is preliminary data.</text>
</comment>
<reference evidence="9 10" key="1">
    <citation type="journal article" date="2024" name="Nat. Commun.">
        <title>Phylogenomics reveals the evolutionary origins of lichenization in chlorophyte algae.</title>
        <authorList>
            <person name="Puginier C."/>
            <person name="Libourel C."/>
            <person name="Otte J."/>
            <person name="Skaloud P."/>
            <person name="Haon M."/>
            <person name="Grisel S."/>
            <person name="Petersen M."/>
            <person name="Berrin J.G."/>
            <person name="Delaux P.M."/>
            <person name="Dal Grande F."/>
            <person name="Keller J."/>
        </authorList>
    </citation>
    <scope>NUCLEOTIDE SEQUENCE [LARGE SCALE GENOMIC DNA]</scope>
    <source>
        <strain evidence="9 10">SAG 245.80</strain>
    </source>
</reference>
<protein>
    <recommendedName>
        <fullName evidence="6">nicotinamidase</fullName>
        <ecNumber evidence="6">3.5.1.19</ecNumber>
    </recommendedName>
    <alternativeName>
        <fullName evidence="7">Nicotinamide deamidase</fullName>
    </alternativeName>
</protein>
<dbReference type="SUPFAM" id="SSF52499">
    <property type="entry name" value="Isochorismatase-like hydrolases"/>
    <property type="match status" value="1"/>
</dbReference>
<evidence type="ECO:0000259" key="8">
    <source>
        <dbReference type="Pfam" id="PF00857"/>
    </source>
</evidence>
<dbReference type="Pfam" id="PF00857">
    <property type="entry name" value="Isochorismatase"/>
    <property type="match status" value="1"/>
</dbReference>
<evidence type="ECO:0000256" key="4">
    <source>
        <dbReference type="ARBA" id="ARBA00022801"/>
    </source>
</evidence>